<keyword evidence="9" id="KW-0560">Oxidoreductase</keyword>
<dbReference type="AlphaFoldDB" id="A0A8H7JC04"/>
<dbReference type="OrthoDB" id="2121828at2759"/>
<keyword evidence="12" id="KW-0325">Glycoprotein</keyword>
<feature type="disulfide bond" evidence="14">
    <location>
        <begin position="104"/>
        <end position="118"/>
    </location>
</feature>
<reference evidence="18" key="1">
    <citation type="submission" date="2018-12" db="EMBL/GenBank/DDBJ databases">
        <authorList>
            <person name="Syme R.A."/>
            <person name="Farfan-Caceres L."/>
            <person name="Lichtenzveig J."/>
        </authorList>
    </citation>
    <scope>NUCLEOTIDE SEQUENCE</scope>
    <source>
        <strain evidence="18">Al4</strain>
    </source>
</reference>
<protein>
    <recommendedName>
        <fullName evidence="4">laccase</fullName>
        <ecNumber evidence="4">1.10.3.2</ecNumber>
    </recommendedName>
</protein>
<dbReference type="FunFam" id="2.60.40.420:FF:000021">
    <property type="entry name" value="Extracellular dihydrogeodin oxidase/laccase"/>
    <property type="match status" value="1"/>
</dbReference>
<keyword evidence="7 16" id="KW-0732">Signal</keyword>
<feature type="domain" description="Chitin-binding type-1" evidence="17">
    <location>
        <begin position="33"/>
        <end position="77"/>
    </location>
</feature>
<feature type="domain" description="Chitin-binding type-1" evidence="17">
    <location>
        <begin position="85"/>
        <end position="131"/>
    </location>
</feature>
<keyword evidence="11 14" id="KW-1015">Disulfide bond</keyword>
<dbReference type="Pfam" id="PF00394">
    <property type="entry name" value="Cu-oxidase"/>
    <property type="match status" value="1"/>
</dbReference>
<keyword evidence="6" id="KW-0479">Metal-binding</keyword>
<dbReference type="CDD" id="cd13880">
    <property type="entry name" value="CuRO_2_MaLCC_like"/>
    <property type="match status" value="1"/>
</dbReference>
<evidence type="ECO:0000256" key="8">
    <source>
        <dbReference type="ARBA" id="ARBA00022737"/>
    </source>
</evidence>
<gene>
    <name evidence="18" type="ORF">EKO04_001632</name>
</gene>
<evidence type="ECO:0000256" key="3">
    <source>
        <dbReference type="ARBA" id="ARBA00010609"/>
    </source>
</evidence>
<evidence type="ECO:0000256" key="13">
    <source>
        <dbReference type="ARBA" id="ARBA00023185"/>
    </source>
</evidence>
<feature type="chain" id="PRO_5034427692" description="laccase" evidence="16">
    <location>
        <begin position="21"/>
        <end position="938"/>
    </location>
</feature>
<dbReference type="SUPFAM" id="SSF49503">
    <property type="entry name" value="Cupredoxins"/>
    <property type="match status" value="3"/>
</dbReference>
<dbReference type="SUPFAM" id="SSF57016">
    <property type="entry name" value="Plant lectins/antimicrobial peptides"/>
    <property type="match status" value="2"/>
</dbReference>
<evidence type="ECO:0000256" key="12">
    <source>
        <dbReference type="ARBA" id="ARBA00023180"/>
    </source>
</evidence>
<dbReference type="Pfam" id="PF07731">
    <property type="entry name" value="Cu-oxidase_2"/>
    <property type="match status" value="1"/>
</dbReference>
<comment type="cofactor">
    <cofactor evidence="2">
        <name>Cu cation</name>
        <dbReference type="ChEBI" id="CHEBI:23378"/>
    </cofactor>
</comment>
<dbReference type="EC" id="1.10.3.2" evidence="4"/>
<evidence type="ECO:0000256" key="16">
    <source>
        <dbReference type="SAM" id="SignalP"/>
    </source>
</evidence>
<dbReference type="InterPro" id="IPR008972">
    <property type="entry name" value="Cupredoxin"/>
</dbReference>
<keyword evidence="10" id="KW-0186">Copper</keyword>
<dbReference type="FunFam" id="2.60.40.420:FF:000038">
    <property type="entry name" value="Extracellular dihydrogeodin oxidase/laccase"/>
    <property type="match status" value="1"/>
</dbReference>
<evidence type="ECO:0000313" key="18">
    <source>
        <dbReference type="EMBL" id="KAF9700228.1"/>
    </source>
</evidence>
<dbReference type="PROSITE" id="PS50941">
    <property type="entry name" value="CHIT_BIND_I_2"/>
    <property type="match status" value="2"/>
</dbReference>
<evidence type="ECO:0000256" key="2">
    <source>
        <dbReference type="ARBA" id="ARBA00001935"/>
    </source>
</evidence>
<comment type="similarity">
    <text evidence="3">Belongs to the multicopper oxidase family.</text>
</comment>
<evidence type="ECO:0000256" key="9">
    <source>
        <dbReference type="ARBA" id="ARBA00023002"/>
    </source>
</evidence>
<evidence type="ECO:0000256" key="5">
    <source>
        <dbReference type="ARBA" id="ARBA00022669"/>
    </source>
</evidence>
<dbReference type="InterPro" id="IPR001002">
    <property type="entry name" value="Chitin-bd_1"/>
</dbReference>
<dbReference type="Gene3D" id="3.30.60.10">
    <property type="entry name" value="Endochitinase-like"/>
    <property type="match status" value="1"/>
</dbReference>
<feature type="disulfide bond" evidence="14">
    <location>
        <begin position="36"/>
        <end position="51"/>
    </location>
</feature>
<dbReference type="InterPro" id="IPR045087">
    <property type="entry name" value="Cu-oxidase_fam"/>
</dbReference>
<reference evidence="18" key="2">
    <citation type="submission" date="2020-09" db="EMBL/GenBank/DDBJ databases">
        <title>Reference genome assembly for Australian Ascochyta lentis isolate Al4.</title>
        <authorList>
            <person name="Lee R.C."/>
            <person name="Farfan-Caceres L.M."/>
            <person name="Debler J.W."/>
            <person name="Williams A.H."/>
            <person name="Henares B.M."/>
        </authorList>
    </citation>
    <scope>NUCLEOTIDE SEQUENCE</scope>
    <source>
        <strain evidence="18">Al4</strain>
    </source>
</reference>
<feature type="region of interest" description="Disordered" evidence="15">
    <location>
        <begin position="135"/>
        <end position="170"/>
    </location>
</feature>
<name>A0A8H7JC04_9PLEO</name>
<evidence type="ECO:0000256" key="10">
    <source>
        <dbReference type="ARBA" id="ARBA00023008"/>
    </source>
</evidence>
<dbReference type="PANTHER" id="PTHR11709:SF502">
    <property type="entry name" value="MULTICOPPER OXIDASE"/>
    <property type="match status" value="1"/>
</dbReference>
<organism evidence="18 19">
    <name type="scientific">Ascochyta lentis</name>
    <dbReference type="NCBI Taxonomy" id="205686"/>
    <lineage>
        <taxon>Eukaryota</taxon>
        <taxon>Fungi</taxon>
        <taxon>Dikarya</taxon>
        <taxon>Ascomycota</taxon>
        <taxon>Pezizomycotina</taxon>
        <taxon>Dothideomycetes</taxon>
        <taxon>Pleosporomycetidae</taxon>
        <taxon>Pleosporales</taxon>
        <taxon>Pleosporineae</taxon>
        <taxon>Didymellaceae</taxon>
        <taxon>Ascochyta</taxon>
    </lineage>
</organism>
<comment type="catalytic activity">
    <reaction evidence="1">
        <text>4 hydroquinone + O2 = 4 benzosemiquinone + 2 H2O</text>
        <dbReference type="Rhea" id="RHEA:11276"/>
        <dbReference type="ChEBI" id="CHEBI:15377"/>
        <dbReference type="ChEBI" id="CHEBI:15379"/>
        <dbReference type="ChEBI" id="CHEBI:17594"/>
        <dbReference type="ChEBI" id="CHEBI:17977"/>
        <dbReference type="EC" id="1.10.3.2"/>
    </reaction>
</comment>
<dbReference type="Pfam" id="PF07732">
    <property type="entry name" value="Cu-oxidase_3"/>
    <property type="match status" value="1"/>
</dbReference>
<dbReference type="CDD" id="cd13901">
    <property type="entry name" value="CuRO_3_MaLCC_like"/>
    <property type="match status" value="1"/>
</dbReference>
<dbReference type="GO" id="GO:0008061">
    <property type="term" value="F:chitin binding"/>
    <property type="evidence" value="ECO:0007669"/>
    <property type="project" value="UniProtKB-UniRule"/>
</dbReference>
<dbReference type="CDD" id="cd11618">
    <property type="entry name" value="ChtBD1_1"/>
    <property type="match status" value="2"/>
</dbReference>
<dbReference type="InterPro" id="IPR036861">
    <property type="entry name" value="Endochitinase-like_sf"/>
</dbReference>
<sequence length="938" mass="100275">MRSFTQALIGVLVGSALVAAQVAPVRELDVSHDGSCGNGVTCLGSAFGGCCNASGQCGSTTDFCGSGCQIDFGHCQDTFGKPSPDGTCGGRIGYTCKDSKFPGCCSQYEYCGSGPDFCGDGCLSGFGDCDAKTPSSSVNGSSTLASTTASTTSPSSSAISSDASNATATDPVKLSGRQASGLPCPSANGTIYTATNGAQYQVECGVDHFSNDIWWPGNGFITDSLQSCLDECSRWPNCKSVSWINQWRPGGPCYIKDAITEPPMYAGHVRGAKLVKPCIENCPTATPNLNLPPYATPSSTIATVASSSALGSSSSSAVVSITSISASLSVSAMTTGTVSFSITQTLTPTTIASSANPSASSKASASASATACAHSFPKRTSETSAVFRRETVDENCVPCEGQSGSLPYCGADVTTDNYKFTPKTCRTVHFNLDITNTTIAPDGIERIALTVNGQLPGPVIEANWGDTVVVTVNNKLQDNGTSIHFHGIRQLNNSEYDGVPAITQCPIAPGDSLTYRWTATNYGTSWYHSHYAIQAWEGVVGTMVIHGPTSKSWDVDAGTIFLQDWSHKTVDSMYDDAQDAVNGGPRAMDNGLINGKNTWGVQGTRNQTGERFELPVKFEPGKTYLLRLINGAIQSTYKFYIDGHELEVINMDFTNIVPYKTNIVNIQIGQRYMVLVKASQTAGNYWMRADNQAACSRTTQALDIKGIVRYAGAENATAAPTTTAYNYTTECVDEPLASLIPMAKLNAFPSDQRFTETVTVRPNSENLFKWYLSGTSFYSKYEDPTLVRVIANDTAPTYSGNLILDLPDMGKWVYIIVQSAIPLNHPIHLHGHDFLILGSGSGTYSNQELNMFNPPRRDTANMPAAGWLVIAFETDNPGAWLMHCHIGWHTSMGFALQILEGQSMIKETVKDECALYGTCANWNKWVAQKGFKQHDSGV</sequence>
<keyword evidence="8" id="KW-0677">Repeat</keyword>
<dbReference type="GO" id="GO:0046274">
    <property type="term" value="P:lignin catabolic process"/>
    <property type="evidence" value="ECO:0007669"/>
    <property type="project" value="UniProtKB-KW"/>
</dbReference>
<keyword evidence="13" id="KW-0439">Lignin degradation</keyword>
<dbReference type="GO" id="GO:0005507">
    <property type="term" value="F:copper ion binding"/>
    <property type="evidence" value="ECO:0007669"/>
    <property type="project" value="InterPro"/>
</dbReference>
<dbReference type="Proteomes" id="UP000651452">
    <property type="component" value="Unassembled WGS sequence"/>
</dbReference>
<evidence type="ECO:0000256" key="1">
    <source>
        <dbReference type="ARBA" id="ARBA00000349"/>
    </source>
</evidence>
<dbReference type="InterPro" id="IPR011706">
    <property type="entry name" value="Cu-oxidase_C"/>
</dbReference>
<proteinExistence type="inferred from homology"/>
<evidence type="ECO:0000313" key="19">
    <source>
        <dbReference type="Proteomes" id="UP000651452"/>
    </source>
</evidence>
<evidence type="ECO:0000256" key="6">
    <source>
        <dbReference type="ARBA" id="ARBA00022723"/>
    </source>
</evidence>
<dbReference type="GO" id="GO:0052716">
    <property type="term" value="F:hydroquinone:oxygen oxidoreductase activity"/>
    <property type="evidence" value="ECO:0007669"/>
    <property type="project" value="UniProtKB-EC"/>
</dbReference>
<feature type="signal peptide" evidence="16">
    <location>
        <begin position="1"/>
        <end position="20"/>
    </location>
</feature>
<dbReference type="CDD" id="cd13854">
    <property type="entry name" value="CuRO_1_MaLCC_like"/>
    <property type="match status" value="1"/>
</dbReference>
<evidence type="ECO:0000256" key="7">
    <source>
        <dbReference type="ARBA" id="ARBA00022729"/>
    </source>
</evidence>
<feature type="compositionally biased region" description="Low complexity" evidence="15">
    <location>
        <begin position="141"/>
        <end position="169"/>
    </location>
</feature>
<dbReference type="InterPro" id="IPR011707">
    <property type="entry name" value="Cu-oxidase-like_N"/>
</dbReference>
<dbReference type="FunFam" id="2.60.40.420:FF:000046">
    <property type="entry name" value="Multicopper oxidase"/>
    <property type="match status" value="1"/>
</dbReference>
<keyword evidence="5 14" id="KW-0147">Chitin-binding</keyword>
<evidence type="ECO:0000256" key="11">
    <source>
        <dbReference type="ARBA" id="ARBA00023157"/>
    </source>
</evidence>
<dbReference type="InterPro" id="IPR001117">
    <property type="entry name" value="Cu-oxidase_2nd"/>
</dbReference>
<evidence type="ECO:0000256" key="15">
    <source>
        <dbReference type="SAM" id="MobiDB-lite"/>
    </source>
</evidence>
<dbReference type="EMBL" id="RZGK01000003">
    <property type="protein sequence ID" value="KAF9700228.1"/>
    <property type="molecule type" value="Genomic_DNA"/>
</dbReference>
<evidence type="ECO:0000259" key="17">
    <source>
        <dbReference type="PROSITE" id="PS50941"/>
    </source>
</evidence>
<comment type="caution">
    <text evidence="14">Lacks conserved residue(s) required for the propagation of feature annotation.</text>
</comment>
<comment type="caution">
    <text evidence="18">The sequence shown here is derived from an EMBL/GenBank/DDBJ whole genome shotgun (WGS) entry which is preliminary data.</text>
</comment>
<keyword evidence="19" id="KW-1185">Reference proteome</keyword>
<dbReference type="PANTHER" id="PTHR11709">
    <property type="entry name" value="MULTI-COPPER OXIDASE"/>
    <property type="match status" value="1"/>
</dbReference>
<evidence type="ECO:0000256" key="4">
    <source>
        <dbReference type="ARBA" id="ARBA00012297"/>
    </source>
</evidence>
<evidence type="ECO:0000256" key="14">
    <source>
        <dbReference type="PROSITE-ProRule" id="PRU00261"/>
    </source>
</evidence>
<feature type="disulfide bond" evidence="14">
    <location>
        <begin position="50"/>
        <end position="64"/>
    </location>
</feature>
<dbReference type="Gene3D" id="2.60.40.420">
    <property type="entry name" value="Cupredoxins - blue copper proteins"/>
    <property type="match status" value="3"/>
</dbReference>
<accession>A0A8H7JC04</accession>